<protein>
    <recommendedName>
        <fullName evidence="2">VanZ-like domain-containing protein</fullName>
    </recommendedName>
</protein>
<name>A0ABQ4FPK7_9ACTN</name>
<feature type="transmembrane region" description="Helical" evidence="1">
    <location>
        <begin position="84"/>
        <end position="104"/>
    </location>
</feature>
<comment type="caution">
    <text evidence="3">The sequence shown here is derived from an EMBL/GenBank/DDBJ whole genome shotgun (WGS) entry which is preliminary data.</text>
</comment>
<reference evidence="3 4" key="1">
    <citation type="submission" date="2021-01" db="EMBL/GenBank/DDBJ databases">
        <title>Whole genome shotgun sequence of Microbispora amethystogenes NBRC 101907.</title>
        <authorList>
            <person name="Komaki H."/>
            <person name="Tamura T."/>
        </authorList>
    </citation>
    <scope>NUCLEOTIDE SEQUENCE [LARGE SCALE GENOMIC DNA]</scope>
    <source>
        <strain evidence="3 4">NBRC 101907</strain>
    </source>
</reference>
<keyword evidence="4" id="KW-1185">Reference proteome</keyword>
<feature type="transmembrane region" description="Helical" evidence="1">
    <location>
        <begin position="124"/>
        <end position="144"/>
    </location>
</feature>
<dbReference type="RefSeq" id="WP_204289262.1">
    <property type="nucleotide sequence ID" value="NZ_BAABEJ010000018.1"/>
</dbReference>
<keyword evidence="1" id="KW-0472">Membrane</keyword>
<proteinExistence type="predicted"/>
<organism evidence="3 4">
    <name type="scientific">Microbispora amethystogenes</name>
    <dbReference type="NCBI Taxonomy" id="1427754"/>
    <lineage>
        <taxon>Bacteria</taxon>
        <taxon>Bacillati</taxon>
        <taxon>Actinomycetota</taxon>
        <taxon>Actinomycetes</taxon>
        <taxon>Streptosporangiales</taxon>
        <taxon>Streptosporangiaceae</taxon>
        <taxon>Microbispora</taxon>
    </lineage>
</organism>
<dbReference type="EMBL" id="BOOB01000065">
    <property type="protein sequence ID" value="GIH36663.1"/>
    <property type="molecule type" value="Genomic_DNA"/>
</dbReference>
<evidence type="ECO:0000313" key="3">
    <source>
        <dbReference type="EMBL" id="GIH36663.1"/>
    </source>
</evidence>
<evidence type="ECO:0000313" key="4">
    <source>
        <dbReference type="Proteomes" id="UP000651728"/>
    </source>
</evidence>
<keyword evidence="1" id="KW-1133">Transmembrane helix</keyword>
<feature type="transmembrane region" description="Helical" evidence="1">
    <location>
        <begin position="43"/>
        <end position="64"/>
    </location>
</feature>
<evidence type="ECO:0000256" key="1">
    <source>
        <dbReference type="SAM" id="Phobius"/>
    </source>
</evidence>
<keyword evidence="1" id="KW-0812">Transmembrane</keyword>
<dbReference type="InterPro" id="IPR006976">
    <property type="entry name" value="VanZ-like"/>
</dbReference>
<feature type="domain" description="VanZ-like" evidence="2">
    <location>
        <begin position="107"/>
        <end position="190"/>
    </location>
</feature>
<gene>
    <name evidence="3" type="ORF">Mam01_68270</name>
</gene>
<dbReference type="Proteomes" id="UP000651728">
    <property type="component" value="Unassembled WGS sequence"/>
</dbReference>
<accession>A0ABQ4FPK7</accession>
<evidence type="ECO:0000259" key="2">
    <source>
        <dbReference type="Pfam" id="PF04892"/>
    </source>
</evidence>
<dbReference type="Pfam" id="PF04892">
    <property type="entry name" value="VanZ"/>
    <property type="match status" value="1"/>
</dbReference>
<sequence length="225" mass="23181">MLVSLAILGLAGAAFAVRGPLLMAAPACLAGRWHGCLDTENGVLLMMPAGLPAAALVAWGLTLLRRAAGVASAWRRSLAEVGMVYGTVPFVWITLMPGPGAGIVPGRVNLVPLRDLVTMGPLGIGGNLLIFAALGFFAPLRFAALASLPRILALGAACSAVVETLQYVLRLDRVSSVDDVLVNAAGAALFGLASRRWWRAAAEAPPARPGPAPVPVPARVRARAD</sequence>